<feature type="region of interest" description="Disordered" evidence="1">
    <location>
        <begin position="202"/>
        <end position="240"/>
    </location>
</feature>
<feature type="compositionally biased region" description="Polar residues" evidence="1">
    <location>
        <begin position="210"/>
        <end position="225"/>
    </location>
</feature>
<keyword evidence="4" id="KW-1185">Reference proteome</keyword>
<protein>
    <recommendedName>
        <fullName evidence="2">C2H2-type domain-containing protein</fullName>
    </recommendedName>
</protein>
<name>A0AAV0XWQ4_9HEMI</name>
<proteinExistence type="predicted"/>
<organism evidence="3 4">
    <name type="scientific">Macrosiphum euphorbiae</name>
    <name type="common">potato aphid</name>
    <dbReference type="NCBI Taxonomy" id="13131"/>
    <lineage>
        <taxon>Eukaryota</taxon>
        <taxon>Metazoa</taxon>
        <taxon>Ecdysozoa</taxon>
        <taxon>Arthropoda</taxon>
        <taxon>Hexapoda</taxon>
        <taxon>Insecta</taxon>
        <taxon>Pterygota</taxon>
        <taxon>Neoptera</taxon>
        <taxon>Paraneoptera</taxon>
        <taxon>Hemiptera</taxon>
        <taxon>Sternorrhyncha</taxon>
        <taxon>Aphidomorpha</taxon>
        <taxon>Aphidoidea</taxon>
        <taxon>Aphididae</taxon>
        <taxon>Macrosiphini</taxon>
        <taxon>Macrosiphum</taxon>
    </lineage>
</organism>
<feature type="compositionally biased region" description="Polar residues" evidence="1">
    <location>
        <begin position="333"/>
        <end position="347"/>
    </location>
</feature>
<reference evidence="3 4" key="1">
    <citation type="submission" date="2023-01" db="EMBL/GenBank/DDBJ databases">
        <authorList>
            <person name="Whitehead M."/>
        </authorList>
    </citation>
    <scope>NUCLEOTIDE SEQUENCE [LARGE SCALE GENOMIC DNA]</scope>
</reference>
<sequence>MKEIKYKCLVCSSLFDSQLLYSKHACEKHMMKLTTLILNTERAKKYSCPDTANISKLHISTFKKNKKLKSSMYIEDNQKDNKKGTVDAGMIFKYNAPEKSTEHVEEINNSSEANTAAANILSPVQEMKIYHIKGVFCSMCYKSELNYVNELGEENKRLTKSISNTEREIKNSCPDTANISKFHITSLKENQEAESPMHIEVDQQEETDNSSKANTVKQSKSINSHDLTKEEEQQQQQGAKRMKIFECSTHVQLQKPTTHLNKKKLGNHIVTQTAVAKIVPPKKKLYFNCQICSKIYDMRTFDLEQLYKKTKILSTFISNKESEINMSCPHTSNLPIFHSPQQSPGDNQQDKKGLSADSKQGEEMYTFSEANTAAANILNPGPEIKKPVIKGLVCSKCYDG</sequence>
<feature type="compositionally biased region" description="Basic and acidic residues" evidence="1">
    <location>
        <begin position="348"/>
        <end position="360"/>
    </location>
</feature>
<accession>A0AAV0XWQ4</accession>
<dbReference type="EMBL" id="CARXXK010001085">
    <property type="protein sequence ID" value="CAI6373069.1"/>
    <property type="molecule type" value="Genomic_DNA"/>
</dbReference>
<dbReference type="PROSITE" id="PS00028">
    <property type="entry name" value="ZINC_FINGER_C2H2_1"/>
    <property type="match status" value="1"/>
</dbReference>
<dbReference type="AlphaFoldDB" id="A0AAV0XWQ4"/>
<dbReference type="Proteomes" id="UP001160148">
    <property type="component" value="Unassembled WGS sequence"/>
</dbReference>
<evidence type="ECO:0000313" key="4">
    <source>
        <dbReference type="Proteomes" id="UP001160148"/>
    </source>
</evidence>
<feature type="domain" description="C2H2-type" evidence="2">
    <location>
        <begin position="8"/>
        <end position="29"/>
    </location>
</feature>
<feature type="region of interest" description="Disordered" evidence="1">
    <location>
        <begin position="333"/>
        <end position="360"/>
    </location>
</feature>
<evidence type="ECO:0000259" key="2">
    <source>
        <dbReference type="PROSITE" id="PS00028"/>
    </source>
</evidence>
<gene>
    <name evidence="3" type="ORF">MEUPH1_LOCUS26866</name>
</gene>
<dbReference type="InterPro" id="IPR013087">
    <property type="entry name" value="Znf_C2H2_type"/>
</dbReference>
<evidence type="ECO:0000256" key="1">
    <source>
        <dbReference type="SAM" id="MobiDB-lite"/>
    </source>
</evidence>
<comment type="caution">
    <text evidence="3">The sequence shown here is derived from an EMBL/GenBank/DDBJ whole genome shotgun (WGS) entry which is preliminary data.</text>
</comment>
<evidence type="ECO:0000313" key="3">
    <source>
        <dbReference type="EMBL" id="CAI6373069.1"/>
    </source>
</evidence>